<sequence length="327" mass="35617">MIPSQKTGLAGIVIRMVRRMKWIAIARGHAMPEHMTASIGDGFDQSARDAVYRAVFTRRDVRSHFLPTALDDDVLARLLLAAHHAPSVGFMQPWNFIVIRDAGRREKVRDLFLAAREQELPAIGEERQALYRKLKLEGICESALNICITCDRQRSKGSPLGRWHNPEMDLYSTVCAVQNFWLAARAEGVGVGWVSIIEAQALKSLLSIPEHVTPVAYLCVGRVSEFAPKPDLEAHGWGRRLPLPELIMSETFSGQGEAPLKSTVARLNGADAAPATAAGQPVAPAVPQREPPKEASALSLSSLNFDDASASRASQAGSGTWPSMVPK</sequence>
<comment type="caution">
    <text evidence="6">The sequence shown here is derived from an EMBL/GenBank/DDBJ whole genome shotgun (WGS) entry which is preliminary data.</text>
</comment>
<keyword evidence="7" id="KW-1185">Reference proteome</keyword>
<keyword evidence="3 6" id="KW-0560">Oxidoreductase</keyword>
<evidence type="ECO:0000313" key="7">
    <source>
        <dbReference type="Proteomes" id="UP001597349"/>
    </source>
</evidence>
<accession>A0ABW4W7K1</accession>
<keyword evidence="2" id="KW-0288">FMN</keyword>
<evidence type="ECO:0000259" key="5">
    <source>
        <dbReference type="Pfam" id="PF00881"/>
    </source>
</evidence>
<dbReference type="InterPro" id="IPR000415">
    <property type="entry name" value="Nitroreductase-like"/>
</dbReference>
<dbReference type="InterPro" id="IPR012825">
    <property type="entry name" value="BluB"/>
</dbReference>
<dbReference type="NCBIfam" id="TIGR02476">
    <property type="entry name" value="BluB"/>
    <property type="match status" value="1"/>
</dbReference>
<dbReference type="Proteomes" id="UP001597349">
    <property type="component" value="Unassembled WGS sequence"/>
</dbReference>
<dbReference type="RefSeq" id="WP_379016912.1">
    <property type="nucleotide sequence ID" value="NZ_JBHUGY010000004.1"/>
</dbReference>
<feature type="compositionally biased region" description="Low complexity" evidence="4">
    <location>
        <begin position="308"/>
        <end position="319"/>
    </location>
</feature>
<dbReference type="InterPro" id="IPR050627">
    <property type="entry name" value="Nitroreductase/BluB"/>
</dbReference>
<dbReference type="Pfam" id="PF00881">
    <property type="entry name" value="Nitroreductase"/>
    <property type="match status" value="1"/>
</dbReference>
<dbReference type="PANTHER" id="PTHR23026:SF90">
    <property type="entry name" value="IODOTYROSINE DEIODINASE 1"/>
    <property type="match status" value="1"/>
</dbReference>
<dbReference type="GO" id="GO:0102919">
    <property type="term" value="F:5,6-dimethylbenzimidazole synthase activity"/>
    <property type="evidence" value="ECO:0007669"/>
    <property type="project" value="UniProtKB-EC"/>
</dbReference>
<name>A0ABW4W7K1_9HYPH</name>
<evidence type="ECO:0000313" key="6">
    <source>
        <dbReference type="EMBL" id="MFD2052088.1"/>
    </source>
</evidence>
<feature type="region of interest" description="Disordered" evidence="4">
    <location>
        <begin position="275"/>
        <end position="301"/>
    </location>
</feature>
<dbReference type="CDD" id="cd02145">
    <property type="entry name" value="BluB"/>
    <property type="match status" value="1"/>
</dbReference>
<dbReference type="EMBL" id="JBHUGY010000004">
    <property type="protein sequence ID" value="MFD2052088.1"/>
    <property type="molecule type" value="Genomic_DNA"/>
</dbReference>
<evidence type="ECO:0000256" key="1">
    <source>
        <dbReference type="ARBA" id="ARBA00022630"/>
    </source>
</evidence>
<reference evidence="7" key="1">
    <citation type="journal article" date="2019" name="Int. J. Syst. Evol. Microbiol.">
        <title>The Global Catalogue of Microorganisms (GCM) 10K type strain sequencing project: providing services to taxonomists for standard genome sequencing and annotation.</title>
        <authorList>
            <consortium name="The Broad Institute Genomics Platform"/>
            <consortium name="The Broad Institute Genome Sequencing Center for Infectious Disease"/>
            <person name="Wu L."/>
            <person name="Ma J."/>
        </authorList>
    </citation>
    <scope>NUCLEOTIDE SEQUENCE [LARGE SCALE GENOMIC DNA]</scope>
    <source>
        <strain evidence="7">CGMCC 1.16226</strain>
    </source>
</reference>
<protein>
    <submittedName>
        <fullName evidence="6">5,6-dimethylbenzimidazole synthase</fullName>
        <ecNumber evidence="6">1.13.11.79</ecNumber>
    </submittedName>
</protein>
<evidence type="ECO:0000256" key="3">
    <source>
        <dbReference type="ARBA" id="ARBA00023002"/>
    </source>
</evidence>
<evidence type="ECO:0000256" key="4">
    <source>
        <dbReference type="SAM" id="MobiDB-lite"/>
    </source>
</evidence>
<feature type="compositionally biased region" description="Low complexity" evidence="4">
    <location>
        <begin position="275"/>
        <end position="288"/>
    </location>
</feature>
<dbReference type="SUPFAM" id="SSF55469">
    <property type="entry name" value="FMN-dependent nitroreductase-like"/>
    <property type="match status" value="1"/>
</dbReference>
<dbReference type="Gene3D" id="3.40.109.10">
    <property type="entry name" value="NADH Oxidase"/>
    <property type="match status" value="1"/>
</dbReference>
<keyword evidence="1" id="KW-0285">Flavoprotein</keyword>
<organism evidence="6 7">
    <name type="scientific">Mesorhizobium calcicola</name>
    <dbReference type="NCBI Taxonomy" id="1300310"/>
    <lineage>
        <taxon>Bacteria</taxon>
        <taxon>Pseudomonadati</taxon>
        <taxon>Pseudomonadota</taxon>
        <taxon>Alphaproteobacteria</taxon>
        <taxon>Hyphomicrobiales</taxon>
        <taxon>Phyllobacteriaceae</taxon>
        <taxon>Mesorhizobium</taxon>
    </lineage>
</organism>
<dbReference type="PANTHER" id="PTHR23026">
    <property type="entry name" value="NADPH NITROREDUCTASE"/>
    <property type="match status" value="1"/>
</dbReference>
<evidence type="ECO:0000256" key="2">
    <source>
        <dbReference type="ARBA" id="ARBA00022643"/>
    </source>
</evidence>
<gene>
    <name evidence="6" type="primary">bluB</name>
    <name evidence="6" type="ORF">ACFSQT_02780</name>
</gene>
<dbReference type="EC" id="1.13.11.79" evidence="6"/>
<proteinExistence type="predicted"/>
<feature type="region of interest" description="Disordered" evidence="4">
    <location>
        <begin position="308"/>
        <end position="327"/>
    </location>
</feature>
<feature type="domain" description="Nitroreductase" evidence="5">
    <location>
        <begin position="57"/>
        <end position="222"/>
    </location>
</feature>
<dbReference type="InterPro" id="IPR029479">
    <property type="entry name" value="Nitroreductase"/>
</dbReference>